<dbReference type="AlphaFoldDB" id="A0A6G1CUS0"/>
<comment type="caution">
    <text evidence="1">The sequence shown here is derived from an EMBL/GenBank/DDBJ whole genome shotgun (WGS) entry which is preliminary data.</text>
</comment>
<dbReference type="EMBL" id="SPHZ02000008">
    <property type="protein sequence ID" value="KAF0903829.1"/>
    <property type="molecule type" value="Genomic_DNA"/>
</dbReference>
<proteinExistence type="predicted"/>
<evidence type="ECO:0000313" key="2">
    <source>
        <dbReference type="Proteomes" id="UP000479710"/>
    </source>
</evidence>
<protein>
    <submittedName>
        <fullName evidence="1">Uncharacterized protein</fullName>
    </submittedName>
</protein>
<keyword evidence="2" id="KW-1185">Reference proteome</keyword>
<reference evidence="1 2" key="1">
    <citation type="submission" date="2019-11" db="EMBL/GenBank/DDBJ databases">
        <title>Whole genome sequence of Oryza granulata.</title>
        <authorList>
            <person name="Li W."/>
        </authorList>
    </citation>
    <scope>NUCLEOTIDE SEQUENCE [LARGE SCALE GENOMIC DNA]</scope>
    <source>
        <strain evidence="2">cv. Menghai</strain>
        <tissue evidence="1">Leaf</tissue>
    </source>
</reference>
<dbReference type="Proteomes" id="UP000479710">
    <property type="component" value="Unassembled WGS sequence"/>
</dbReference>
<evidence type="ECO:0000313" key="1">
    <source>
        <dbReference type="EMBL" id="KAF0903829.1"/>
    </source>
</evidence>
<sequence length="76" mass="7988">MFPRVENSMVSLVLREDAPVGRNASSKSGIAANLGMGVVTPVMERMGTKGHHAFPDEGVMMATVVAMAALWSSARA</sequence>
<gene>
    <name evidence="1" type="ORF">E2562_029929</name>
</gene>
<name>A0A6G1CUS0_9ORYZ</name>
<organism evidence="1 2">
    <name type="scientific">Oryza meyeriana var. granulata</name>
    <dbReference type="NCBI Taxonomy" id="110450"/>
    <lineage>
        <taxon>Eukaryota</taxon>
        <taxon>Viridiplantae</taxon>
        <taxon>Streptophyta</taxon>
        <taxon>Embryophyta</taxon>
        <taxon>Tracheophyta</taxon>
        <taxon>Spermatophyta</taxon>
        <taxon>Magnoliopsida</taxon>
        <taxon>Liliopsida</taxon>
        <taxon>Poales</taxon>
        <taxon>Poaceae</taxon>
        <taxon>BOP clade</taxon>
        <taxon>Oryzoideae</taxon>
        <taxon>Oryzeae</taxon>
        <taxon>Oryzinae</taxon>
        <taxon>Oryza</taxon>
        <taxon>Oryza meyeriana</taxon>
    </lineage>
</organism>
<accession>A0A6G1CUS0</accession>